<dbReference type="AlphaFoldDB" id="A0A9Q0NFA6"/>
<dbReference type="FunFam" id="1.10.472.80:FF:000019">
    <property type="entry name" value="USP6 N-terminal like"/>
    <property type="match status" value="1"/>
</dbReference>
<dbReference type="InterPro" id="IPR050302">
    <property type="entry name" value="Rab_GAP_TBC_domain"/>
</dbReference>
<dbReference type="OrthoDB" id="294251at2759"/>
<dbReference type="Gene3D" id="1.10.472.80">
    <property type="entry name" value="Ypt/Rab-GAP domain of gyp1p, domain 3"/>
    <property type="match status" value="1"/>
</dbReference>
<dbReference type="SMART" id="SM00164">
    <property type="entry name" value="TBC"/>
    <property type="match status" value="1"/>
</dbReference>
<dbReference type="EMBL" id="WJQU01000001">
    <property type="protein sequence ID" value="KAJ6649203.1"/>
    <property type="molecule type" value="Genomic_DNA"/>
</dbReference>
<organism evidence="3 4">
    <name type="scientific">Pseudolycoriella hygida</name>
    <dbReference type="NCBI Taxonomy" id="35572"/>
    <lineage>
        <taxon>Eukaryota</taxon>
        <taxon>Metazoa</taxon>
        <taxon>Ecdysozoa</taxon>
        <taxon>Arthropoda</taxon>
        <taxon>Hexapoda</taxon>
        <taxon>Insecta</taxon>
        <taxon>Pterygota</taxon>
        <taxon>Neoptera</taxon>
        <taxon>Endopterygota</taxon>
        <taxon>Diptera</taxon>
        <taxon>Nematocera</taxon>
        <taxon>Sciaroidea</taxon>
        <taxon>Sciaridae</taxon>
        <taxon>Pseudolycoriella</taxon>
    </lineage>
</organism>
<keyword evidence="4" id="KW-1185">Reference proteome</keyword>
<protein>
    <submittedName>
        <fullName evidence="3">USP6 N-terminal-like protein</fullName>
    </submittedName>
</protein>
<dbReference type="InterPro" id="IPR035969">
    <property type="entry name" value="Rab-GAP_TBC_sf"/>
</dbReference>
<gene>
    <name evidence="3" type="primary">USP6NL_1</name>
    <name evidence="3" type="ORF">Bhyg_04437</name>
</gene>
<evidence type="ECO:0000256" key="1">
    <source>
        <dbReference type="ARBA" id="ARBA00022468"/>
    </source>
</evidence>
<evidence type="ECO:0000313" key="3">
    <source>
        <dbReference type="EMBL" id="KAJ6649203.1"/>
    </source>
</evidence>
<dbReference type="PROSITE" id="PS50086">
    <property type="entry name" value="TBC_RABGAP"/>
    <property type="match status" value="1"/>
</dbReference>
<dbReference type="FunFam" id="1.10.8.270:FF:000010">
    <property type="entry name" value="Putative USP6 N-terminal-like protein"/>
    <property type="match status" value="1"/>
</dbReference>
<dbReference type="Proteomes" id="UP001151699">
    <property type="component" value="Chromosome A"/>
</dbReference>
<dbReference type="InterPro" id="IPR000195">
    <property type="entry name" value="Rab-GAP-TBC_dom"/>
</dbReference>
<dbReference type="SUPFAM" id="SSF47923">
    <property type="entry name" value="Ypt/Rab-GAP domain of gyp1p"/>
    <property type="match status" value="2"/>
</dbReference>
<accession>A0A9Q0NFA6</accession>
<proteinExistence type="predicted"/>
<dbReference type="PANTHER" id="PTHR47219:SF25">
    <property type="entry name" value="RAB-GAP TBC DOMAIN-CONTAINING PROTEIN"/>
    <property type="match status" value="1"/>
</dbReference>
<dbReference type="Pfam" id="PF00566">
    <property type="entry name" value="RabGAP-TBC"/>
    <property type="match status" value="1"/>
</dbReference>
<sequence>MSENVGVYQRMLEHAREFSTEVRQIDSDVNRQFREHVHYRQRYSIKQQALFNVLTAYSMYNMELGYCQGMAGVAGVLLMYMDDEQAFWALNTFMTDSKYAMHGLYIEGFPKLTRFINHHDKIVGRFLPKLQKHFMKHSLDSILYSLKWFFVIFVERVPFSLCLRIWDIYMIEGERVVVAMAFTILRLHRTKLLKMKDMDLMTDFLQTQMHKDFGYDDDYVIRAVEQSMIELKRNKMDLLPPPLPREFPQNPLGKFIEPDIETKIGRRKSVFTQNELRTTEAVILRQEAIAPDIVSNFSSDTDENLTGILLEDSSSIISTSLARTSIGSTTNDWSVISGDDSNGLDDVDLNEDILLKAANSILVSSSSLKSINNDDNETQWQ</sequence>
<evidence type="ECO:0000313" key="4">
    <source>
        <dbReference type="Proteomes" id="UP001151699"/>
    </source>
</evidence>
<reference evidence="3" key="1">
    <citation type="submission" date="2022-07" db="EMBL/GenBank/DDBJ databases">
        <authorList>
            <person name="Trinca V."/>
            <person name="Uliana J.V.C."/>
            <person name="Torres T.T."/>
            <person name="Ward R.J."/>
            <person name="Monesi N."/>
        </authorList>
    </citation>
    <scope>NUCLEOTIDE SEQUENCE</scope>
    <source>
        <strain evidence="3">HSMRA1968</strain>
        <tissue evidence="3">Whole embryos</tissue>
    </source>
</reference>
<dbReference type="Gene3D" id="1.10.8.270">
    <property type="entry name" value="putative rabgap domain of human tbc1 domain family member 14 like domains"/>
    <property type="match status" value="1"/>
</dbReference>
<keyword evidence="1" id="KW-0343">GTPase activation</keyword>
<dbReference type="GO" id="GO:0031267">
    <property type="term" value="F:small GTPase binding"/>
    <property type="evidence" value="ECO:0007669"/>
    <property type="project" value="TreeGrafter"/>
</dbReference>
<name>A0A9Q0NFA6_9DIPT</name>
<evidence type="ECO:0000259" key="2">
    <source>
        <dbReference type="PROSITE" id="PS50086"/>
    </source>
</evidence>
<dbReference type="PANTHER" id="PTHR47219">
    <property type="entry name" value="RAB GTPASE-ACTIVATING PROTEIN 1-LIKE"/>
    <property type="match status" value="1"/>
</dbReference>
<feature type="domain" description="Rab-GAP TBC" evidence="2">
    <location>
        <begin position="1"/>
        <end position="173"/>
    </location>
</feature>
<dbReference type="GO" id="GO:0005096">
    <property type="term" value="F:GTPase activator activity"/>
    <property type="evidence" value="ECO:0007669"/>
    <property type="project" value="UniProtKB-KW"/>
</dbReference>
<comment type="caution">
    <text evidence="3">The sequence shown here is derived from an EMBL/GenBank/DDBJ whole genome shotgun (WGS) entry which is preliminary data.</text>
</comment>